<dbReference type="Proteomes" id="UP000284657">
    <property type="component" value="Unassembled WGS sequence"/>
</dbReference>
<dbReference type="EMBL" id="MBAD02002828">
    <property type="protein sequence ID" value="RLN44105.1"/>
    <property type="molecule type" value="Genomic_DNA"/>
</dbReference>
<evidence type="ECO:0000256" key="1">
    <source>
        <dbReference type="ARBA" id="ARBA00004651"/>
    </source>
</evidence>
<proteinExistence type="predicted"/>
<evidence type="ECO:0000256" key="3">
    <source>
        <dbReference type="ARBA" id="ARBA00022692"/>
    </source>
</evidence>
<dbReference type="GO" id="GO:0005886">
    <property type="term" value="C:plasma membrane"/>
    <property type="evidence" value="ECO:0007669"/>
    <property type="project" value="UniProtKB-SubCell"/>
</dbReference>
<evidence type="ECO:0000313" key="11">
    <source>
        <dbReference type="Proteomes" id="UP000277300"/>
    </source>
</evidence>
<dbReference type="EMBL" id="MBDO02000038">
    <property type="protein sequence ID" value="RLN66324.1"/>
    <property type="molecule type" value="Genomic_DNA"/>
</dbReference>
<dbReference type="AlphaFoldDB" id="A0A3F2RZB2"/>
<evidence type="ECO:0000256" key="2">
    <source>
        <dbReference type="ARBA" id="ARBA00022475"/>
    </source>
</evidence>
<evidence type="ECO:0000256" key="4">
    <source>
        <dbReference type="ARBA" id="ARBA00022989"/>
    </source>
</evidence>
<dbReference type="InterPro" id="IPR015414">
    <property type="entry name" value="TMEM64"/>
</dbReference>
<evidence type="ECO:0000256" key="7">
    <source>
        <dbReference type="SAM" id="Phobius"/>
    </source>
</evidence>
<reference evidence="11 12" key="1">
    <citation type="submission" date="2018-07" db="EMBL/GenBank/DDBJ databases">
        <title>Genome sequencing of oomycete isolates from Chile give support for New Zealand origin for Phytophthora kernoviae and make available the first Nothophytophthora sp. genome.</title>
        <authorList>
            <person name="Studholme D.J."/>
            <person name="Sanfuentes E."/>
            <person name="Panda P."/>
            <person name="Hill R."/>
            <person name="Sambles C."/>
            <person name="Grant M."/>
            <person name="Williams N.M."/>
            <person name="Mcdougal R.L."/>
        </authorList>
    </citation>
    <scope>NUCLEOTIDE SEQUENCE [LARGE SCALE GENOMIC DNA]</scope>
    <source>
        <strain evidence="10">Chile6</strain>
        <strain evidence="9">Chile7</strain>
    </source>
</reference>
<sequence>MAWIQANPTMGAMLLPLILCVGIPLCIPSPGFEILAGSMFGIVYGSLLCVVGKTAGQLIAFALAKRFGKDRINGYMQTNFPAFAALATVLQNSSWKPLLLIQVANMPHLVKCYGLAITDISTYRFAVSSAVGGLPYAILWAYIGYHSKGLVIGSDENEVNQLQETSFRQRMVIGVGGAVFTVVGMWWLVVYTKKQLHSELQRATKHLHRSSEDSDDTCITISSSDDDDEVERQLQQYHQQMREMQTRLEATEHQNRLLKAALGEVDTYRHQAETQQLMIEELQSQVKQLRITNYRLQYVVQQNEPRGQGNHLPPPPPDIF</sequence>
<keyword evidence="6" id="KW-0175">Coiled coil</keyword>
<feature type="transmembrane region" description="Helical" evidence="7">
    <location>
        <begin position="125"/>
        <end position="145"/>
    </location>
</feature>
<feature type="domain" description="VTT" evidence="8">
    <location>
        <begin position="27"/>
        <end position="145"/>
    </location>
</feature>
<gene>
    <name evidence="9" type="ORF">BBJ29_003772</name>
    <name evidence="10" type="ORF">BBP00_00002311</name>
</gene>
<dbReference type="PANTHER" id="PTHR12677:SF59">
    <property type="entry name" value="GOLGI APPARATUS MEMBRANE PROTEIN TVP38-RELATED"/>
    <property type="match status" value="1"/>
</dbReference>
<evidence type="ECO:0000313" key="9">
    <source>
        <dbReference type="EMBL" id="RLN44105.1"/>
    </source>
</evidence>
<keyword evidence="2" id="KW-1003">Cell membrane</keyword>
<feature type="transmembrane region" description="Helical" evidence="7">
    <location>
        <begin position="171"/>
        <end position="192"/>
    </location>
</feature>
<protein>
    <recommendedName>
        <fullName evidence="8">VTT domain-containing protein</fullName>
    </recommendedName>
</protein>
<feature type="transmembrane region" description="Helical" evidence="7">
    <location>
        <begin position="12"/>
        <end position="30"/>
    </location>
</feature>
<dbReference type="InterPro" id="IPR032816">
    <property type="entry name" value="VTT_dom"/>
</dbReference>
<organism evidence="10 11">
    <name type="scientific">Phytophthora kernoviae</name>
    <dbReference type="NCBI Taxonomy" id="325452"/>
    <lineage>
        <taxon>Eukaryota</taxon>
        <taxon>Sar</taxon>
        <taxon>Stramenopiles</taxon>
        <taxon>Oomycota</taxon>
        <taxon>Peronosporomycetes</taxon>
        <taxon>Peronosporales</taxon>
        <taxon>Peronosporaceae</taxon>
        <taxon>Phytophthora</taxon>
    </lineage>
</organism>
<dbReference type="PANTHER" id="PTHR12677">
    <property type="entry name" value="GOLGI APPARATUS MEMBRANE PROTEIN TVP38-RELATED"/>
    <property type="match status" value="1"/>
</dbReference>
<comment type="caution">
    <text evidence="10">The sequence shown here is derived from an EMBL/GenBank/DDBJ whole genome shotgun (WGS) entry which is preliminary data.</text>
</comment>
<evidence type="ECO:0000256" key="5">
    <source>
        <dbReference type="ARBA" id="ARBA00023136"/>
    </source>
</evidence>
<name>A0A3F2RZB2_9STRA</name>
<dbReference type="Proteomes" id="UP000277300">
    <property type="component" value="Unassembled WGS sequence"/>
</dbReference>
<keyword evidence="3 7" id="KW-0812">Transmembrane</keyword>
<evidence type="ECO:0000313" key="12">
    <source>
        <dbReference type="Proteomes" id="UP000284657"/>
    </source>
</evidence>
<dbReference type="OrthoDB" id="166803at2759"/>
<dbReference type="Pfam" id="PF09335">
    <property type="entry name" value="VTT_dom"/>
    <property type="match status" value="1"/>
</dbReference>
<evidence type="ECO:0000256" key="6">
    <source>
        <dbReference type="SAM" id="Coils"/>
    </source>
</evidence>
<feature type="coiled-coil region" evidence="6">
    <location>
        <begin position="227"/>
        <end position="292"/>
    </location>
</feature>
<keyword evidence="4 7" id="KW-1133">Transmembrane helix</keyword>
<feature type="transmembrane region" description="Helical" evidence="7">
    <location>
        <begin position="42"/>
        <end position="64"/>
    </location>
</feature>
<evidence type="ECO:0000313" key="10">
    <source>
        <dbReference type="EMBL" id="RLN66324.1"/>
    </source>
</evidence>
<comment type="subcellular location">
    <subcellularLocation>
        <location evidence="1">Cell membrane</location>
        <topology evidence="1">Multi-pass membrane protein</topology>
    </subcellularLocation>
</comment>
<keyword evidence="5 7" id="KW-0472">Membrane</keyword>
<accession>A0A3F2RZB2</accession>
<evidence type="ECO:0000259" key="8">
    <source>
        <dbReference type="Pfam" id="PF09335"/>
    </source>
</evidence>